<evidence type="ECO:0000256" key="1">
    <source>
        <dbReference type="SAM" id="Phobius"/>
    </source>
</evidence>
<feature type="transmembrane region" description="Helical" evidence="1">
    <location>
        <begin position="144"/>
        <end position="164"/>
    </location>
</feature>
<feature type="transmembrane region" description="Helical" evidence="1">
    <location>
        <begin position="233"/>
        <end position="254"/>
    </location>
</feature>
<proteinExistence type="predicted"/>
<dbReference type="EMBL" id="DSPX01000028">
    <property type="protein sequence ID" value="HGF99653.1"/>
    <property type="molecule type" value="Genomic_DNA"/>
</dbReference>
<gene>
    <name evidence="3" type="ORF">ENR15_03040</name>
</gene>
<feature type="transmembrane region" description="Helical" evidence="1">
    <location>
        <begin position="266"/>
        <end position="285"/>
    </location>
</feature>
<feature type="transmembrane region" description="Helical" evidence="1">
    <location>
        <begin position="85"/>
        <end position="106"/>
    </location>
</feature>
<keyword evidence="1" id="KW-1133">Transmembrane helix</keyword>
<feature type="transmembrane region" description="Helical" evidence="1">
    <location>
        <begin position="203"/>
        <end position="221"/>
    </location>
</feature>
<dbReference type="PANTHER" id="PTHR31061">
    <property type="entry name" value="LD22376P"/>
    <property type="match status" value="1"/>
</dbReference>
<accession>A0A7C3VER1</accession>
<feature type="transmembrane region" description="Helical" evidence="1">
    <location>
        <begin position="297"/>
        <end position="321"/>
    </location>
</feature>
<keyword evidence="1" id="KW-0812">Transmembrane</keyword>
<feature type="domain" description="Heparan-alpha-glucosaminide N-acetyltransferase catalytic" evidence="2">
    <location>
        <begin position="2"/>
        <end position="234"/>
    </location>
</feature>
<dbReference type="PANTHER" id="PTHR31061:SF24">
    <property type="entry name" value="LD22376P"/>
    <property type="match status" value="1"/>
</dbReference>
<dbReference type="InterPro" id="IPR012429">
    <property type="entry name" value="HGSNAT_cat"/>
</dbReference>
<comment type="caution">
    <text evidence="3">The sequence shown here is derived from an EMBL/GenBank/DDBJ whole genome shotgun (WGS) entry which is preliminary data.</text>
</comment>
<organism evidence="3">
    <name type="scientific">Planktothricoides sp. SpSt-374</name>
    <dbReference type="NCBI Taxonomy" id="2282167"/>
    <lineage>
        <taxon>Bacteria</taxon>
        <taxon>Bacillati</taxon>
        <taxon>Cyanobacteriota</taxon>
        <taxon>Cyanophyceae</taxon>
        <taxon>Oscillatoriophycideae</taxon>
        <taxon>Oscillatoriales</taxon>
        <taxon>Oscillatoriaceae</taxon>
        <taxon>Planktothricoides</taxon>
    </lineage>
</organism>
<reference evidence="3" key="1">
    <citation type="journal article" date="2020" name="mSystems">
        <title>Genome- and Community-Level Interaction Insights into Carbon Utilization and Element Cycling Functions of Hydrothermarchaeota in Hydrothermal Sediment.</title>
        <authorList>
            <person name="Zhou Z."/>
            <person name="Liu Y."/>
            <person name="Xu W."/>
            <person name="Pan J."/>
            <person name="Luo Z.H."/>
            <person name="Li M."/>
        </authorList>
    </citation>
    <scope>NUCLEOTIDE SEQUENCE [LARGE SCALE GENOMIC DNA]</scope>
    <source>
        <strain evidence="3">SpSt-374</strain>
    </source>
</reference>
<name>A0A7C3VER1_9CYAN</name>
<evidence type="ECO:0000313" key="3">
    <source>
        <dbReference type="EMBL" id="HGF99653.1"/>
    </source>
</evidence>
<feature type="transmembrane region" description="Helical" evidence="1">
    <location>
        <begin position="46"/>
        <end position="64"/>
    </location>
</feature>
<sequence>MRLTSLDVFRGIAIATMLLVNNPGSWEWVYPPFRHAEWHGFTPTDLVFPSFLFIVGVAMTFSLGKYQHAELPPATSVYWRILRRGALLFALGVGLNASTSVLNWLFNGMVPDWSTLRILGVLQRIALAYIIAALGILKLSPKHQWALASGLLLAYWGAMVLVPVPGFGPGDLSPEGNFGAFIDRLILTKDHLLNRDIGFDPEGLFSTIPAAVTVLVGYFTGEWLRRQPRVTATSWQLVLFGLSCLVVGQLWGFVFPINKQLWTSSYVLFSAGWALLLLAAIYEAIEVRHWRQWGWSFEVMGLNAIFAFVGSGFLARILITYRLGSGEDAPSLKTWIYEHLFVSWAGQMNGSLCFAIATVLLWWLILLWMYRQQWFFKI</sequence>
<feature type="transmembrane region" description="Helical" evidence="1">
    <location>
        <begin position="341"/>
        <end position="370"/>
    </location>
</feature>
<evidence type="ECO:0000259" key="2">
    <source>
        <dbReference type="Pfam" id="PF07786"/>
    </source>
</evidence>
<dbReference type="Pfam" id="PF07786">
    <property type="entry name" value="HGSNAT_cat"/>
    <property type="match status" value="1"/>
</dbReference>
<feature type="transmembrane region" description="Helical" evidence="1">
    <location>
        <begin position="118"/>
        <end position="137"/>
    </location>
</feature>
<feature type="transmembrane region" description="Helical" evidence="1">
    <location>
        <begin position="7"/>
        <end position="26"/>
    </location>
</feature>
<keyword evidence="1" id="KW-0472">Membrane</keyword>
<protein>
    <submittedName>
        <fullName evidence="3">DUF1624 domain-containing protein</fullName>
    </submittedName>
</protein>
<dbReference type="AlphaFoldDB" id="A0A7C3VER1"/>